<feature type="compositionally biased region" description="Polar residues" evidence="1">
    <location>
        <begin position="388"/>
        <end position="405"/>
    </location>
</feature>
<protein>
    <submittedName>
        <fullName evidence="2">Uncharacterized protein</fullName>
    </submittedName>
</protein>
<feature type="region of interest" description="Disordered" evidence="1">
    <location>
        <begin position="334"/>
        <end position="424"/>
    </location>
</feature>
<name>A0A8J5KV72_ZINOF</name>
<dbReference type="Proteomes" id="UP000734854">
    <property type="component" value="Unassembled WGS sequence"/>
</dbReference>
<dbReference type="PANTHER" id="PTHR34468">
    <property type="entry name" value="MICROTUBULE-ASSOCIATED FUTSCH-LIKE PROTEIN"/>
    <property type="match status" value="1"/>
</dbReference>
<feature type="region of interest" description="Disordered" evidence="1">
    <location>
        <begin position="100"/>
        <end position="123"/>
    </location>
</feature>
<gene>
    <name evidence="2" type="ORF">ZIOFF_052148</name>
</gene>
<feature type="region of interest" description="Disordered" evidence="1">
    <location>
        <begin position="1"/>
        <end position="87"/>
    </location>
</feature>
<organism evidence="2 3">
    <name type="scientific">Zingiber officinale</name>
    <name type="common">Ginger</name>
    <name type="synonym">Amomum zingiber</name>
    <dbReference type="NCBI Taxonomy" id="94328"/>
    <lineage>
        <taxon>Eukaryota</taxon>
        <taxon>Viridiplantae</taxon>
        <taxon>Streptophyta</taxon>
        <taxon>Embryophyta</taxon>
        <taxon>Tracheophyta</taxon>
        <taxon>Spermatophyta</taxon>
        <taxon>Magnoliopsida</taxon>
        <taxon>Liliopsida</taxon>
        <taxon>Zingiberales</taxon>
        <taxon>Zingiberaceae</taxon>
        <taxon>Zingiber</taxon>
    </lineage>
</organism>
<dbReference type="AlphaFoldDB" id="A0A8J5KV72"/>
<feature type="compositionally biased region" description="Basic and acidic residues" evidence="1">
    <location>
        <begin position="343"/>
        <end position="357"/>
    </location>
</feature>
<keyword evidence="3" id="KW-1185">Reference proteome</keyword>
<evidence type="ECO:0000313" key="3">
    <source>
        <dbReference type="Proteomes" id="UP000734854"/>
    </source>
</evidence>
<reference evidence="2 3" key="1">
    <citation type="submission" date="2020-08" db="EMBL/GenBank/DDBJ databases">
        <title>Plant Genome Project.</title>
        <authorList>
            <person name="Zhang R.-G."/>
        </authorList>
    </citation>
    <scope>NUCLEOTIDE SEQUENCE [LARGE SCALE GENOMIC DNA]</scope>
    <source>
        <tissue evidence="2">Rhizome</tissue>
    </source>
</reference>
<dbReference type="PANTHER" id="PTHR34468:SF3">
    <property type="entry name" value="OS03G0288900 PROTEIN"/>
    <property type="match status" value="1"/>
</dbReference>
<evidence type="ECO:0000256" key="1">
    <source>
        <dbReference type="SAM" id="MobiDB-lite"/>
    </source>
</evidence>
<comment type="caution">
    <text evidence="2">The sequence shown here is derived from an EMBL/GenBank/DDBJ whole genome shotgun (WGS) entry which is preliminary data.</text>
</comment>
<feature type="compositionally biased region" description="Low complexity" evidence="1">
    <location>
        <begin position="72"/>
        <end position="87"/>
    </location>
</feature>
<dbReference type="EMBL" id="JACMSC010000014">
    <property type="protein sequence ID" value="KAG6490833.1"/>
    <property type="molecule type" value="Genomic_DNA"/>
</dbReference>
<sequence>MDAHPTPFPGKRRTASKSSGKNGDGVIAMNKPPWQSVAAAQPQIKPKRAFGVPRSTNVPVEKPLLISKTRKAPAAAKKPSDPDPAATKTVATVVGKKKPHVTFQEPKKSVAKSSEDEEPEEVVRTPKPLIKPAVAKGTPYLSAQNCSKCRLDQLESSTYWLAQIRLAETTGKHFVSAAFFNLALECHAQPFHRLLNELRHYVKRHQVNSTESVWTNLSQAYELAKEKLVYDSCDPAQSSALLSEMNNSIVEPEAILCNVGQCHDSLLEKDNLEPSSGILDCESHKDECSKLGCIDCVQIENSSQEVAEIKDDDSNVHISKMEESKSLLIDKLPIFNDTNRSPGSKESEKKTFGESIKKKSGNCSNSSSQEIKTPPTCPSTCKGREKFSGNNENYKGSTNNSVKSNDGSRKKRSDQITGTGKEEDETSKSTIKYLQMFERLKNRPSSVLEACMSIIKALPIKIFAAKSQLIMLLQLNKLLVAILMSKDNMCAGVDLFVHCGFGFRLSLDLVGYILCDA</sequence>
<accession>A0A8J5KV72</accession>
<proteinExistence type="predicted"/>
<evidence type="ECO:0000313" key="2">
    <source>
        <dbReference type="EMBL" id="KAG6490833.1"/>
    </source>
</evidence>